<sequence length="929" mass="103289">MASGRQRFSIISDGLPSQLPDINPDETREWLESLDTVIKTEGRGRARYVMLRLLERAREQQVGVPGLRSTDFINTIPPESEPWFPGDEHVERRIRAYIRWNAAIMVSRANRPELGVGGHIATYASAASLYEVGFNHFFRGKDHGESGDQVFIQGHAAPGIYARAFLEGRLPEEKLDGFRQEQSHPGGGLSSYPHPRLMPDFWEFPTVSMGLTAIDSVYQARFNRYLYNRKIKDTSRSHVWAFLGDGEMGEPESLGAIGLAAREELDNLTFVVNCNLQQLDGPVRGNGKIIQELESFFRGAGWNVIKVIWGRDWDPLLAQDVDGALVNKMNTTPDGQFQTFTVESGEYIREKFFGDDPRLRKIVQHLDDDDLRKLSRGGHDYRKVYAAFKAAREHVGQPTVILAHTIKGWTLGSDFEARNATHQMKKLTKAELKEFRDRLYLDIPDSALEAPLPPYYHPGEDSDEIQYMRERRAALGGFLPKRVVRAKPLKLPGDAVYAELKKGSGKQNVATTMAFVRLLKDLIKDENIGARFVPIAPDEYRTFGMDSLFPTSKIYSPHGQTYDAVDRKLLLSYKESEQGQMLHEGISEAGSMASTMAAGTAYATHGEHMIPVYIFYSMFGFQRTGDQMWALGDQMGRGFLLGATAGRTTLTGEGLQHADGHSPLIAATNPACVHYDPTWAFELAHIVQDALRRMYGPTEDHPNGEDVYYYLTIYNEPYQQPAEPDGVDVDGLLKGLYRYKTAPEVATGNGQAPKAQILASGVGGRWALEAQRLLAEDWGVSADVWSATSWNELAREARDCDEWNLLHPDAEQRVPYVARTLENVAGPIVAVSDFMRAVPDQIAPWVSGDYSSLGTDGFGLSDTRAAARRFFHVDAASIVLAVLTRLARNGEVKPETLQQAIERYQLNADVSSVFAGGVGSAESNTGGDA</sequence>
<dbReference type="GO" id="GO:0000287">
    <property type="term" value="F:magnesium ion binding"/>
    <property type="evidence" value="ECO:0007669"/>
    <property type="project" value="UniProtKB-ARBA"/>
</dbReference>
<dbReference type="InterPro" id="IPR029061">
    <property type="entry name" value="THDP-binding"/>
</dbReference>
<dbReference type="EC" id="1.2.4.1" evidence="2 8"/>
<dbReference type="NCBIfam" id="TIGR00759">
    <property type="entry name" value="aceE"/>
    <property type="match status" value="1"/>
</dbReference>
<reference evidence="13 14" key="1">
    <citation type="submission" date="2019-03" db="EMBL/GenBank/DDBJ databases">
        <title>Draft genome sequences of novel Actinobacteria.</title>
        <authorList>
            <person name="Sahin N."/>
            <person name="Ay H."/>
            <person name="Saygin H."/>
        </authorList>
    </citation>
    <scope>NUCLEOTIDE SEQUENCE [LARGE SCALE GENOMIC DNA]</scope>
    <source>
        <strain evidence="13 14">H3C3</strain>
    </source>
</reference>
<dbReference type="OrthoDB" id="9759664at2"/>
<protein>
    <recommendedName>
        <fullName evidence="3 8">Pyruvate dehydrogenase E1 component</fullName>
        <ecNumber evidence="2 8">1.2.4.1</ecNumber>
    </recommendedName>
</protein>
<dbReference type="CDD" id="cd02017">
    <property type="entry name" value="TPP_E1_EcPDC_like"/>
    <property type="match status" value="1"/>
</dbReference>
<keyword evidence="4 8" id="KW-0560">Oxidoreductase</keyword>
<evidence type="ECO:0000313" key="13">
    <source>
        <dbReference type="EMBL" id="TDD79812.1"/>
    </source>
</evidence>
<dbReference type="RefSeq" id="WP_131898087.1">
    <property type="nucleotide sequence ID" value="NZ_SMKU01000165.1"/>
</dbReference>
<keyword evidence="14" id="KW-1185">Reference proteome</keyword>
<organism evidence="13 14">
    <name type="scientific">Actinomadura rubrisoli</name>
    <dbReference type="NCBI Taxonomy" id="2530368"/>
    <lineage>
        <taxon>Bacteria</taxon>
        <taxon>Bacillati</taxon>
        <taxon>Actinomycetota</taxon>
        <taxon>Actinomycetes</taxon>
        <taxon>Streptosporangiales</taxon>
        <taxon>Thermomonosporaceae</taxon>
        <taxon>Actinomadura</taxon>
    </lineage>
</organism>
<dbReference type="Gene3D" id="3.40.50.970">
    <property type="match status" value="2"/>
</dbReference>
<keyword evidence="6 8" id="KW-0670">Pyruvate</keyword>
<comment type="catalytic activity">
    <reaction evidence="7 8">
        <text>N(6)-[(R)-lipoyl]-L-lysyl-[protein] + pyruvate + H(+) = N(6)-[(R)-S(8)-acetyldihydrolipoyl]-L-lysyl-[protein] + CO2</text>
        <dbReference type="Rhea" id="RHEA:19189"/>
        <dbReference type="Rhea" id="RHEA-COMP:10474"/>
        <dbReference type="Rhea" id="RHEA-COMP:10478"/>
        <dbReference type="ChEBI" id="CHEBI:15361"/>
        <dbReference type="ChEBI" id="CHEBI:15378"/>
        <dbReference type="ChEBI" id="CHEBI:16526"/>
        <dbReference type="ChEBI" id="CHEBI:83099"/>
        <dbReference type="ChEBI" id="CHEBI:83111"/>
        <dbReference type="EC" id="1.2.4.1"/>
    </reaction>
</comment>
<feature type="domain" description="Transketolase-like C-terminal" evidence="12">
    <location>
        <begin position="749"/>
        <end position="874"/>
    </location>
</feature>
<evidence type="ECO:0000256" key="9">
    <source>
        <dbReference type="PIRSR" id="PIRSR000156-1"/>
    </source>
</evidence>
<dbReference type="InterPro" id="IPR035807">
    <property type="entry name" value="PDC_E1_N"/>
</dbReference>
<dbReference type="SUPFAM" id="SSF52922">
    <property type="entry name" value="TK C-terminal domain-like"/>
    <property type="match status" value="1"/>
</dbReference>
<keyword evidence="5 8" id="KW-0786">Thiamine pyrophosphate</keyword>
<name>A0A4R5B8Z1_9ACTN</name>
<proteinExistence type="predicted"/>
<dbReference type="SUPFAM" id="SSF52518">
    <property type="entry name" value="Thiamin diphosphate-binding fold (THDP-binding)"/>
    <property type="match status" value="2"/>
</dbReference>
<evidence type="ECO:0000256" key="3">
    <source>
        <dbReference type="ARBA" id="ARBA00017172"/>
    </source>
</evidence>
<evidence type="ECO:0000256" key="2">
    <source>
        <dbReference type="ARBA" id="ARBA00012281"/>
    </source>
</evidence>
<evidence type="ECO:0000259" key="12">
    <source>
        <dbReference type="Pfam" id="PF22613"/>
    </source>
</evidence>
<dbReference type="Pfam" id="PF17831">
    <property type="entry name" value="PDH_E1_M"/>
    <property type="match status" value="1"/>
</dbReference>
<evidence type="ECO:0000259" key="10">
    <source>
        <dbReference type="Pfam" id="PF00456"/>
    </source>
</evidence>
<feature type="domain" description="Pyruvate dehydrogenase E1 component middle" evidence="11">
    <location>
        <begin position="494"/>
        <end position="721"/>
    </location>
</feature>
<feature type="binding site" evidence="9">
    <location>
        <position position="245"/>
    </location>
    <ligand>
        <name>Mg(2+)</name>
        <dbReference type="ChEBI" id="CHEBI:18420"/>
    </ligand>
</feature>
<dbReference type="PIRSF" id="PIRSF000156">
    <property type="entry name" value="Pyruvate_dh_E1"/>
    <property type="match status" value="1"/>
</dbReference>
<evidence type="ECO:0000256" key="6">
    <source>
        <dbReference type="ARBA" id="ARBA00023317"/>
    </source>
</evidence>
<keyword evidence="9" id="KW-0479">Metal-binding</keyword>
<dbReference type="InterPro" id="IPR055152">
    <property type="entry name" value="Transketolase-like_C_2"/>
</dbReference>
<dbReference type="Pfam" id="PF22613">
    <property type="entry name" value="Transketolase_C_1"/>
    <property type="match status" value="1"/>
</dbReference>
<dbReference type="InterPro" id="IPR051157">
    <property type="entry name" value="PDH/Transketolase"/>
</dbReference>
<keyword evidence="9" id="KW-0460">Magnesium</keyword>
<feature type="binding site" evidence="9">
    <location>
        <position position="275"/>
    </location>
    <ligand>
        <name>Mg(2+)</name>
        <dbReference type="ChEBI" id="CHEBI:18420"/>
    </ligand>
</feature>
<evidence type="ECO:0000259" key="11">
    <source>
        <dbReference type="Pfam" id="PF17831"/>
    </source>
</evidence>
<evidence type="ECO:0000256" key="1">
    <source>
        <dbReference type="ARBA" id="ARBA00001964"/>
    </source>
</evidence>
<dbReference type="FunFam" id="3.40.50.970:FF:000011">
    <property type="entry name" value="Pyruvate dehydrogenase E1 component"/>
    <property type="match status" value="1"/>
</dbReference>
<dbReference type="InterPro" id="IPR005474">
    <property type="entry name" value="Transketolase_N"/>
</dbReference>
<dbReference type="InterPro" id="IPR041621">
    <property type="entry name" value="PDH_E1_M"/>
</dbReference>
<comment type="function">
    <text evidence="8">Component of the pyruvate dehydrogenase (PDH) complex, that catalyzes the overall conversion of pyruvate to acetyl-CoA and CO(2).</text>
</comment>
<dbReference type="InterPro" id="IPR004660">
    <property type="entry name" value="PDH_E1"/>
</dbReference>
<dbReference type="PANTHER" id="PTHR43825">
    <property type="entry name" value="PYRUVATE DEHYDROGENASE E1 COMPONENT"/>
    <property type="match status" value="1"/>
</dbReference>
<evidence type="ECO:0000313" key="14">
    <source>
        <dbReference type="Proteomes" id="UP000294513"/>
    </source>
</evidence>
<evidence type="ECO:0000256" key="5">
    <source>
        <dbReference type="ARBA" id="ARBA00023052"/>
    </source>
</evidence>
<gene>
    <name evidence="13" type="primary">aceE</name>
    <name evidence="13" type="ORF">E1298_27050</name>
</gene>
<comment type="caution">
    <text evidence="13">The sequence shown here is derived from an EMBL/GenBank/DDBJ whole genome shotgun (WGS) entry which is preliminary data.</text>
</comment>
<evidence type="ECO:0000256" key="4">
    <source>
        <dbReference type="ARBA" id="ARBA00023002"/>
    </source>
</evidence>
<dbReference type="EMBL" id="SMKU01000165">
    <property type="protein sequence ID" value="TDD79812.1"/>
    <property type="molecule type" value="Genomic_DNA"/>
</dbReference>
<accession>A0A4R5B8Z1</accession>
<dbReference type="AlphaFoldDB" id="A0A4R5B8Z1"/>
<dbReference type="PANTHER" id="PTHR43825:SF3">
    <property type="entry name" value="PYRUVATE DEHYDROGENASE E1 COMPONENT"/>
    <property type="match status" value="1"/>
</dbReference>
<dbReference type="InterPro" id="IPR009014">
    <property type="entry name" value="Transketo_C/PFOR_II"/>
</dbReference>
<feature type="domain" description="Transketolase N-terminal" evidence="10">
    <location>
        <begin position="141"/>
        <end position="313"/>
    </location>
</feature>
<feature type="binding site" evidence="9">
    <location>
        <position position="277"/>
    </location>
    <ligand>
        <name>Mg(2+)</name>
        <dbReference type="ChEBI" id="CHEBI:18420"/>
    </ligand>
</feature>
<dbReference type="Pfam" id="PF00456">
    <property type="entry name" value="Transketolase_N"/>
    <property type="match status" value="1"/>
</dbReference>
<dbReference type="GO" id="GO:0004739">
    <property type="term" value="F:pyruvate dehydrogenase (acetyl-transferring) activity"/>
    <property type="evidence" value="ECO:0007669"/>
    <property type="project" value="UniProtKB-EC"/>
</dbReference>
<evidence type="ECO:0000256" key="7">
    <source>
        <dbReference type="ARBA" id="ARBA00051231"/>
    </source>
</evidence>
<evidence type="ECO:0000256" key="8">
    <source>
        <dbReference type="PIRNR" id="PIRNR000156"/>
    </source>
</evidence>
<dbReference type="Proteomes" id="UP000294513">
    <property type="component" value="Unassembled WGS sequence"/>
</dbReference>
<comment type="cofactor">
    <cofactor evidence="9">
        <name>Mg(2+)</name>
        <dbReference type="ChEBI" id="CHEBI:18420"/>
    </cofactor>
</comment>
<comment type="cofactor">
    <cofactor evidence="1 8">
        <name>thiamine diphosphate</name>
        <dbReference type="ChEBI" id="CHEBI:58937"/>
    </cofactor>
</comment>
<dbReference type="Gene3D" id="3.40.50.920">
    <property type="match status" value="1"/>
</dbReference>